<evidence type="ECO:0000256" key="1">
    <source>
        <dbReference type="SAM" id="MobiDB-lite"/>
    </source>
</evidence>
<dbReference type="EMBL" id="MCFF01000005">
    <property type="protein sequence ID" value="ORZ27136.1"/>
    <property type="molecule type" value="Genomic_DNA"/>
</dbReference>
<accession>A0A1Y2GXX8</accession>
<dbReference type="AlphaFoldDB" id="A0A1Y2GXX8"/>
<sequence>MESIKRAKHQQLVETYTKHHQKSKKTDNTQEKVYKTERDILIENHKFLRSEQDNEDLTWEERIAKKHYDKLFKEYALIDLRYYREGRIAMRWRNERELLSGKGQFTCANLSCDISDELESWEVNFAYVEHNEKKNALVKVRLCKKCSDKLNYKKKHKRASSSSHGSETLSSSSLGRESESYARNKSQSPKRRRHRSIDRNEGEGKSKDDKHTNKDESDEASTGGRKKRRHHNTTSESKEDQKEDRYQKKARQGASHDDHTSSRTRYIEQALRDTPAK</sequence>
<organism evidence="2 3">
    <name type="scientific">Lobosporangium transversale</name>
    <dbReference type="NCBI Taxonomy" id="64571"/>
    <lineage>
        <taxon>Eukaryota</taxon>
        <taxon>Fungi</taxon>
        <taxon>Fungi incertae sedis</taxon>
        <taxon>Mucoromycota</taxon>
        <taxon>Mortierellomycotina</taxon>
        <taxon>Mortierellomycetes</taxon>
        <taxon>Mortierellales</taxon>
        <taxon>Mortierellaceae</taxon>
        <taxon>Lobosporangium</taxon>
    </lineage>
</organism>
<feature type="compositionally biased region" description="Basic and acidic residues" evidence="1">
    <location>
        <begin position="197"/>
        <end position="215"/>
    </location>
</feature>
<name>A0A1Y2GXX8_9FUNG</name>
<dbReference type="PANTHER" id="PTHR11567">
    <property type="entry name" value="ACID PHOSPHATASE-RELATED"/>
    <property type="match status" value="1"/>
</dbReference>
<feature type="compositionally biased region" description="Basic and acidic residues" evidence="1">
    <location>
        <begin position="236"/>
        <end position="247"/>
    </location>
</feature>
<feature type="region of interest" description="Disordered" evidence="1">
    <location>
        <begin position="1"/>
        <end position="30"/>
    </location>
</feature>
<dbReference type="GO" id="GO:0016791">
    <property type="term" value="F:phosphatase activity"/>
    <property type="evidence" value="ECO:0007669"/>
    <property type="project" value="TreeGrafter"/>
</dbReference>
<evidence type="ECO:0000313" key="2">
    <source>
        <dbReference type="EMBL" id="ORZ27136.1"/>
    </source>
</evidence>
<dbReference type="Proteomes" id="UP000193648">
    <property type="component" value="Unassembled WGS sequence"/>
</dbReference>
<feature type="region of interest" description="Disordered" evidence="1">
    <location>
        <begin position="153"/>
        <end position="277"/>
    </location>
</feature>
<protein>
    <submittedName>
        <fullName evidence="2">Folate-sensitive fragile site protein Fra10Ac1-domain-containing protein</fullName>
    </submittedName>
</protein>
<reference evidence="2 3" key="1">
    <citation type="submission" date="2016-07" db="EMBL/GenBank/DDBJ databases">
        <title>Pervasive Adenine N6-methylation of Active Genes in Fungi.</title>
        <authorList>
            <consortium name="DOE Joint Genome Institute"/>
            <person name="Mondo S.J."/>
            <person name="Dannebaum R.O."/>
            <person name="Kuo R.C."/>
            <person name="Labutti K."/>
            <person name="Haridas S."/>
            <person name="Kuo A."/>
            <person name="Salamov A."/>
            <person name="Ahrendt S.R."/>
            <person name="Lipzen A."/>
            <person name="Sullivan W."/>
            <person name="Andreopoulos W.B."/>
            <person name="Clum A."/>
            <person name="Lindquist E."/>
            <person name="Daum C."/>
            <person name="Ramamoorthy G.K."/>
            <person name="Gryganskyi A."/>
            <person name="Culley D."/>
            <person name="Magnuson J.K."/>
            <person name="James T.Y."/>
            <person name="O'Malley M.A."/>
            <person name="Stajich J.E."/>
            <person name="Spatafora J.W."/>
            <person name="Visel A."/>
            <person name="Grigoriev I.V."/>
        </authorList>
    </citation>
    <scope>NUCLEOTIDE SEQUENCE [LARGE SCALE GENOMIC DNA]</scope>
    <source>
        <strain evidence="2 3">NRRL 3116</strain>
    </source>
</reference>
<proteinExistence type="predicted"/>
<dbReference type="InParanoid" id="A0A1Y2GXX8"/>
<dbReference type="OrthoDB" id="197967at2759"/>
<gene>
    <name evidence="2" type="ORF">BCR41DRAFT_347491</name>
</gene>
<dbReference type="Pfam" id="PF09725">
    <property type="entry name" value="Fra10Ac1"/>
    <property type="match status" value="1"/>
</dbReference>
<feature type="compositionally biased region" description="Low complexity" evidence="1">
    <location>
        <begin position="160"/>
        <end position="175"/>
    </location>
</feature>
<dbReference type="STRING" id="64571.A0A1Y2GXX8"/>
<dbReference type="RefSeq" id="XP_021884883.1">
    <property type="nucleotide sequence ID" value="XM_022023102.1"/>
</dbReference>
<dbReference type="InterPro" id="IPR019129">
    <property type="entry name" value="Folate-sensitive_fs_Fra10Ac1"/>
</dbReference>
<comment type="caution">
    <text evidence="2">The sequence shown here is derived from an EMBL/GenBank/DDBJ whole genome shotgun (WGS) entry which is preliminary data.</text>
</comment>
<keyword evidence="3" id="KW-1185">Reference proteome</keyword>
<dbReference type="GeneID" id="33564946"/>
<dbReference type="InterPro" id="IPR050645">
    <property type="entry name" value="Histidine_acid_phosphatase"/>
</dbReference>
<evidence type="ECO:0000313" key="3">
    <source>
        <dbReference type="Proteomes" id="UP000193648"/>
    </source>
</evidence>
<dbReference type="PANTHER" id="PTHR11567:SF25">
    <property type="entry name" value="PROTEIN FRA10AC1"/>
    <property type="match status" value="1"/>
</dbReference>